<accession>A0A3N1H280</accession>
<keyword evidence="2" id="KW-1185">Reference proteome</keyword>
<evidence type="ECO:0000313" key="1">
    <source>
        <dbReference type="EMBL" id="ROP36558.1"/>
    </source>
</evidence>
<evidence type="ECO:0000313" key="2">
    <source>
        <dbReference type="Proteomes" id="UP000268727"/>
    </source>
</evidence>
<proteinExistence type="predicted"/>
<sequence length="233" mass="24994">MTVTQALLHDHVVRRIARARPDLAAWRDLSTVDGLSAVEAEIAAVSDTAVVAVVGGFDLVEWVRGTVAFAASLSDVDAWRRSFTKTLFLAGNPARLTDRFAFKHVAGRLAWTDLAPADAHLPLRQLLRAFVGERELDVPGDVVIDLPGPPGRRRVLHVAGAMPVARAMVHLNHLLVEAVFDGVLAPGDRLTVRRVPRLIGVTGPFDALRVGVDPASPGRLHALMALTEEVSGA</sequence>
<protein>
    <submittedName>
        <fullName evidence="1">Uncharacterized protein</fullName>
    </submittedName>
</protein>
<dbReference type="EMBL" id="RJKM01000001">
    <property type="protein sequence ID" value="ROP36558.1"/>
    <property type="molecule type" value="Genomic_DNA"/>
</dbReference>
<dbReference type="Pfam" id="PF19680">
    <property type="entry name" value="DUF6182"/>
    <property type="match status" value="1"/>
</dbReference>
<comment type="caution">
    <text evidence="1">The sequence shown here is derived from an EMBL/GenBank/DDBJ whole genome shotgun (WGS) entry which is preliminary data.</text>
</comment>
<dbReference type="InterPro" id="IPR045754">
    <property type="entry name" value="DUF6182"/>
</dbReference>
<dbReference type="AlphaFoldDB" id="A0A3N1H280"/>
<name>A0A3N1H280_9PSEU</name>
<dbReference type="Proteomes" id="UP000268727">
    <property type="component" value="Unassembled WGS sequence"/>
</dbReference>
<gene>
    <name evidence="1" type="ORF">EDD40_1832</name>
</gene>
<dbReference type="OrthoDB" id="4338055at2"/>
<dbReference type="RefSeq" id="WP_123742518.1">
    <property type="nucleotide sequence ID" value="NZ_RJKM01000001.1"/>
</dbReference>
<organism evidence="1 2">
    <name type="scientific">Saccharothrix texasensis</name>
    <dbReference type="NCBI Taxonomy" id="103734"/>
    <lineage>
        <taxon>Bacteria</taxon>
        <taxon>Bacillati</taxon>
        <taxon>Actinomycetota</taxon>
        <taxon>Actinomycetes</taxon>
        <taxon>Pseudonocardiales</taxon>
        <taxon>Pseudonocardiaceae</taxon>
        <taxon>Saccharothrix</taxon>
    </lineage>
</organism>
<reference evidence="1 2" key="1">
    <citation type="submission" date="2018-11" db="EMBL/GenBank/DDBJ databases">
        <title>Sequencing the genomes of 1000 actinobacteria strains.</title>
        <authorList>
            <person name="Klenk H.-P."/>
        </authorList>
    </citation>
    <scope>NUCLEOTIDE SEQUENCE [LARGE SCALE GENOMIC DNA]</scope>
    <source>
        <strain evidence="1 2">DSM 44231</strain>
    </source>
</reference>